<dbReference type="EMBL" id="JAUESC010000381">
    <property type="protein sequence ID" value="KAK0591291.1"/>
    <property type="molecule type" value="Genomic_DNA"/>
</dbReference>
<reference evidence="3" key="1">
    <citation type="journal article" date="2022" name="Plant J.">
        <title>Strategies of tolerance reflected in two North American maple genomes.</title>
        <authorList>
            <person name="McEvoy S.L."/>
            <person name="Sezen U.U."/>
            <person name="Trouern-Trend A."/>
            <person name="McMahon S.M."/>
            <person name="Schaberg P.G."/>
            <person name="Yang J."/>
            <person name="Wegrzyn J.L."/>
            <person name="Swenson N.G."/>
        </authorList>
    </citation>
    <scope>NUCLEOTIDE SEQUENCE</scope>
    <source>
        <strain evidence="3">NS2018</strain>
    </source>
</reference>
<feature type="chain" id="PRO_5041200469" description="Glycine-rich protein" evidence="2">
    <location>
        <begin position="25"/>
        <end position="69"/>
    </location>
</feature>
<dbReference type="AlphaFoldDB" id="A0AA39SF22"/>
<gene>
    <name evidence="3" type="ORF">LWI29_038041</name>
</gene>
<comment type="caution">
    <text evidence="3">The sequence shown here is derived from an EMBL/GenBank/DDBJ whole genome shotgun (WGS) entry which is preliminary data.</text>
</comment>
<evidence type="ECO:0000313" key="4">
    <source>
        <dbReference type="Proteomes" id="UP001168877"/>
    </source>
</evidence>
<keyword evidence="2" id="KW-0732">Signal</keyword>
<evidence type="ECO:0000256" key="1">
    <source>
        <dbReference type="SAM" id="MobiDB-lite"/>
    </source>
</evidence>
<name>A0AA39SF22_ACESA</name>
<protein>
    <recommendedName>
        <fullName evidence="5">Glycine-rich protein</fullName>
    </recommendedName>
</protein>
<feature type="region of interest" description="Disordered" evidence="1">
    <location>
        <begin position="29"/>
        <end position="69"/>
    </location>
</feature>
<accession>A0AA39SF22</accession>
<sequence>MASFKTTLFLIVCVLFAFVLLVSSRATPSDVRTNQDNGSYGGVPTYGGNPSPTYGGGGTGYVAGRGPGN</sequence>
<feature type="compositionally biased region" description="Gly residues" evidence="1">
    <location>
        <begin position="54"/>
        <end position="69"/>
    </location>
</feature>
<evidence type="ECO:0000313" key="3">
    <source>
        <dbReference type="EMBL" id="KAK0591291.1"/>
    </source>
</evidence>
<dbReference type="Proteomes" id="UP001168877">
    <property type="component" value="Unassembled WGS sequence"/>
</dbReference>
<organism evidence="3 4">
    <name type="scientific">Acer saccharum</name>
    <name type="common">Sugar maple</name>
    <dbReference type="NCBI Taxonomy" id="4024"/>
    <lineage>
        <taxon>Eukaryota</taxon>
        <taxon>Viridiplantae</taxon>
        <taxon>Streptophyta</taxon>
        <taxon>Embryophyta</taxon>
        <taxon>Tracheophyta</taxon>
        <taxon>Spermatophyta</taxon>
        <taxon>Magnoliopsida</taxon>
        <taxon>eudicotyledons</taxon>
        <taxon>Gunneridae</taxon>
        <taxon>Pentapetalae</taxon>
        <taxon>rosids</taxon>
        <taxon>malvids</taxon>
        <taxon>Sapindales</taxon>
        <taxon>Sapindaceae</taxon>
        <taxon>Hippocastanoideae</taxon>
        <taxon>Acereae</taxon>
        <taxon>Acer</taxon>
    </lineage>
</organism>
<feature type="compositionally biased region" description="Polar residues" evidence="1">
    <location>
        <begin position="29"/>
        <end position="38"/>
    </location>
</feature>
<reference evidence="3" key="2">
    <citation type="submission" date="2023-06" db="EMBL/GenBank/DDBJ databases">
        <authorList>
            <person name="Swenson N.G."/>
            <person name="Wegrzyn J.L."/>
            <person name="Mcevoy S.L."/>
        </authorList>
    </citation>
    <scope>NUCLEOTIDE SEQUENCE</scope>
    <source>
        <strain evidence="3">NS2018</strain>
        <tissue evidence="3">Leaf</tissue>
    </source>
</reference>
<evidence type="ECO:0000256" key="2">
    <source>
        <dbReference type="SAM" id="SignalP"/>
    </source>
</evidence>
<proteinExistence type="predicted"/>
<feature type="signal peptide" evidence="2">
    <location>
        <begin position="1"/>
        <end position="24"/>
    </location>
</feature>
<keyword evidence="4" id="KW-1185">Reference proteome</keyword>
<evidence type="ECO:0008006" key="5">
    <source>
        <dbReference type="Google" id="ProtNLM"/>
    </source>
</evidence>